<evidence type="ECO:0000313" key="2">
    <source>
        <dbReference type="Proteomes" id="UP001165584"/>
    </source>
</evidence>
<reference evidence="1" key="1">
    <citation type="submission" date="2022-08" db="EMBL/GenBank/DDBJ databases">
        <authorList>
            <person name="Deng Y."/>
            <person name="Han X.-F."/>
            <person name="Zhang Y.-Q."/>
        </authorList>
    </citation>
    <scope>NUCLEOTIDE SEQUENCE</scope>
    <source>
        <strain evidence="1">CPCC 205763</strain>
    </source>
</reference>
<comment type="caution">
    <text evidence="1">The sequence shown here is derived from an EMBL/GenBank/DDBJ whole genome shotgun (WGS) entry which is preliminary data.</text>
</comment>
<gene>
    <name evidence="1" type="ORF">N1027_06825</name>
</gene>
<name>A0ABT2GP06_9MICO</name>
<dbReference type="PANTHER" id="PTHR34853">
    <property type="match status" value="1"/>
</dbReference>
<dbReference type="Gene3D" id="3.40.50.1820">
    <property type="entry name" value="alpha/beta hydrolase"/>
    <property type="match status" value="2"/>
</dbReference>
<dbReference type="PIRSF" id="PIRSF029171">
    <property type="entry name" value="Esterase_LipA"/>
    <property type="match status" value="1"/>
</dbReference>
<dbReference type="SUPFAM" id="SSF53474">
    <property type="entry name" value="alpha/beta-Hydrolases"/>
    <property type="match status" value="1"/>
</dbReference>
<dbReference type="PANTHER" id="PTHR34853:SF1">
    <property type="entry name" value="LIPASE 5"/>
    <property type="match status" value="1"/>
</dbReference>
<evidence type="ECO:0000313" key="1">
    <source>
        <dbReference type="EMBL" id="MCS5717846.1"/>
    </source>
</evidence>
<proteinExistence type="predicted"/>
<dbReference type="InterPro" id="IPR005152">
    <property type="entry name" value="Lipase_secreted"/>
</dbReference>
<dbReference type="InterPro" id="IPR029058">
    <property type="entry name" value="AB_hydrolase_fold"/>
</dbReference>
<dbReference type="Pfam" id="PF03583">
    <property type="entry name" value="LIP"/>
    <property type="match status" value="1"/>
</dbReference>
<keyword evidence="2" id="KW-1185">Reference proteome</keyword>
<protein>
    <submittedName>
        <fullName evidence="1">Lipase family protein</fullName>
    </submittedName>
</protein>
<dbReference type="EMBL" id="JANLCM010000001">
    <property type="protein sequence ID" value="MCS5717846.1"/>
    <property type="molecule type" value="Genomic_DNA"/>
</dbReference>
<accession>A0ABT2GP06</accession>
<dbReference type="Proteomes" id="UP001165584">
    <property type="component" value="Unassembled WGS sequence"/>
</dbReference>
<dbReference type="RefSeq" id="WP_259506418.1">
    <property type="nucleotide sequence ID" value="NZ_JANLCM010000001.1"/>
</dbReference>
<sequence length="404" mass="41411">MIRRILTGVGLVLAIGLGLAIASGFWTADRRIAEGALEEATEAPFYRLPDPVPSAAPGTVLRSEPILSAPNGAKAWRILYHSTDVHGTDIVVSGVVVAPDAPAPPGGRPIVSWAHPTTGAAQRCAPSLGIDPFDLIEGLPQLLDAGYVVAASDYSGMGAAGPPSYLIGDTEGNNVLDAARAARALDGTDAGTRLVLWGHSQGGQAALFAGQRAPDYAPELQLQAVAVAAPATNLAELLKADVGDVSGVTIGSYAFAAYSSVFGPSTPGTTLDSILTPEGAAATDTMAGLCLFGQNKQLHDIATPLIGTYLASDPGTTEPWATLLAQNTPGGTRLPVPLFVAQGDTDQLVRPEITAQFVAEERALGTEVTYETIGDTGHGLVALRAVPKLVDWLKTAAADGTAGR</sequence>
<organism evidence="1 2">
    <name type="scientific">Herbiconiux aconitum</name>
    <dbReference type="NCBI Taxonomy" id="2970913"/>
    <lineage>
        <taxon>Bacteria</taxon>
        <taxon>Bacillati</taxon>
        <taxon>Actinomycetota</taxon>
        <taxon>Actinomycetes</taxon>
        <taxon>Micrococcales</taxon>
        <taxon>Microbacteriaceae</taxon>
        <taxon>Herbiconiux</taxon>
    </lineage>
</organism>